<dbReference type="Pfam" id="PF01099">
    <property type="entry name" value="Uteroglobin"/>
    <property type="match status" value="1"/>
</dbReference>
<dbReference type="GeneTree" id="ENSGT00390000009774"/>
<evidence type="ECO:0000313" key="7">
    <source>
        <dbReference type="Ensembl" id="ENSAMEP00000042176.1"/>
    </source>
</evidence>
<evidence type="ECO:0008006" key="9">
    <source>
        <dbReference type="Google" id="ProtNLM"/>
    </source>
</evidence>
<evidence type="ECO:0000256" key="3">
    <source>
        <dbReference type="ARBA" id="ARBA00022525"/>
    </source>
</evidence>
<dbReference type="PANTHER" id="PTHR21226">
    <property type="entry name" value="ABPA10-RELATED"/>
    <property type="match status" value="1"/>
</dbReference>
<dbReference type="SMART" id="SM00096">
    <property type="entry name" value="UTG"/>
    <property type="match status" value="1"/>
</dbReference>
<dbReference type="InParanoid" id="A0A7N5KLN5"/>
<dbReference type="InterPro" id="IPR016126">
    <property type="entry name" value="Secretoglobin"/>
</dbReference>
<evidence type="ECO:0000256" key="2">
    <source>
        <dbReference type="ARBA" id="ARBA00008650"/>
    </source>
</evidence>
<reference evidence="7" key="2">
    <citation type="submission" date="2025-08" db="UniProtKB">
        <authorList>
            <consortium name="Ensembl"/>
        </authorList>
    </citation>
    <scope>IDENTIFICATION</scope>
</reference>
<feature type="signal peptide" evidence="6">
    <location>
        <begin position="1"/>
        <end position="22"/>
    </location>
</feature>
<dbReference type="PROSITE" id="PS51311">
    <property type="entry name" value="SCGB"/>
    <property type="match status" value="1"/>
</dbReference>
<dbReference type="PANTHER" id="PTHR21226:SF8">
    <property type="entry name" value="ABPA10-RELATED"/>
    <property type="match status" value="1"/>
</dbReference>
<feature type="chain" id="PRO_5030521057" description="Major allergen I polypeptide chain 1-like" evidence="6">
    <location>
        <begin position="23"/>
        <end position="183"/>
    </location>
</feature>
<name>A0A7N5KLN5_AILME</name>
<dbReference type="Proteomes" id="UP000008912">
    <property type="component" value="Unassembled WGS sequence"/>
</dbReference>
<feature type="region of interest" description="Disordered" evidence="5">
    <location>
        <begin position="164"/>
        <end position="183"/>
    </location>
</feature>
<comment type="subcellular location">
    <subcellularLocation>
        <location evidence="1">Secreted</location>
    </subcellularLocation>
</comment>
<evidence type="ECO:0000256" key="5">
    <source>
        <dbReference type="SAM" id="MobiDB-lite"/>
    </source>
</evidence>
<evidence type="ECO:0000256" key="6">
    <source>
        <dbReference type="SAM" id="SignalP"/>
    </source>
</evidence>
<protein>
    <recommendedName>
        <fullName evidence="9">Major allergen I polypeptide chain 1-like</fullName>
    </recommendedName>
</protein>
<reference evidence="7" key="3">
    <citation type="submission" date="2025-09" db="UniProtKB">
        <authorList>
            <consortium name="Ensembl"/>
        </authorList>
    </citation>
    <scope>IDENTIFICATION</scope>
</reference>
<dbReference type="InterPro" id="IPR006178">
    <property type="entry name" value="CH1-like"/>
</dbReference>
<evidence type="ECO:0000256" key="4">
    <source>
        <dbReference type="ARBA" id="ARBA00022729"/>
    </source>
</evidence>
<dbReference type="AlphaFoldDB" id="A0A7N5KLN5"/>
<sequence length="183" mass="19321">MKPAGALVLLWAALLLISGGDCKICSAVHKDVSLFLTGTTEEYVQEVARYRNESVILKNAESLKECIDGKMTEDDKKNAVNVLVSPALCVYAAGACLGVCSGQGAGGRWSPFFFSTMPHGEVERMVWERLSPALELLNTAQPPAWESAAPPVSLASPGLGVRPSALASRTPASPTGEPGYLNC</sequence>
<dbReference type="InterPro" id="IPR035960">
    <property type="entry name" value="Secretoglobin_sf"/>
</dbReference>
<organism evidence="7 8">
    <name type="scientific">Ailuropoda melanoleuca</name>
    <name type="common">Giant panda</name>
    <dbReference type="NCBI Taxonomy" id="9646"/>
    <lineage>
        <taxon>Eukaryota</taxon>
        <taxon>Metazoa</taxon>
        <taxon>Chordata</taxon>
        <taxon>Craniata</taxon>
        <taxon>Vertebrata</taxon>
        <taxon>Euteleostomi</taxon>
        <taxon>Mammalia</taxon>
        <taxon>Eutheria</taxon>
        <taxon>Laurasiatheria</taxon>
        <taxon>Carnivora</taxon>
        <taxon>Caniformia</taxon>
        <taxon>Ursidae</taxon>
        <taxon>Ailuropoda</taxon>
    </lineage>
</organism>
<accession>A0A7N5KLN5</accession>
<dbReference type="PRINTS" id="PR00827">
    <property type="entry name" value="FELALLERGEN"/>
</dbReference>
<dbReference type="SUPFAM" id="SSF48201">
    <property type="entry name" value="Uteroglobin-like"/>
    <property type="match status" value="1"/>
</dbReference>
<keyword evidence="8" id="KW-1185">Reference proteome</keyword>
<keyword evidence="3" id="KW-0964">Secreted</keyword>
<dbReference type="Gene3D" id="1.20.920.50">
    <property type="match status" value="1"/>
</dbReference>
<evidence type="ECO:0000256" key="1">
    <source>
        <dbReference type="ARBA" id="ARBA00004613"/>
    </source>
</evidence>
<dbReference type="Ensembl" id="ENSAMET00000043399.1">
    <property type="protein sequence ID" value="ENSAMEP00000042176.1"/>
    <property type="gene ID" value="ENSAMEG00000029149.1"/>
</dbReference>
<comment type="similarity">
    <text evidence="2">Belongs to the secretoglobin family.</text>
</comment>
<proteinExistence type="inferred from homology"/>
<dbReference type="GO" id="GO:0005496">
    <property type="term" value="F:steroid binding"/>
    <property type="evidence" value="ECO:0007669"/>
    <property type="project" value="TreeGrafter"/>
</dbReference>
<reference evidence="7 8" key="1">
    <citation type="journal article" date="2010" name="Nature">
        <title>The sequence and de novo assembly of the giant panda genome.</title>
        <authorList>
            <person name="Li R."/>
            <person name="Fan W."/>
            <person name="Tian G."/>
            <person name="Zhu H."/>
            <person name="He L."/>
            <person name="Cai J."/>
            <person name="Huang Q."/>
            <person name="Cai Q."/>
            <person name="Li B."/>
            <person name="Bai Y."/>
            <person name="Zhang Z."/>
            <person name="Zhang Y."/>
            <person name="Wang W."/>
            <person name="Li J."/>
            <person name="Wei F."/>
            <person name="Li H."/>
            <person name="Jian M."/>
            <person name="Li J."/>
            <person name="Zhang Z."/>
            <person name="Nielsen R."/>
            <person name="Li D."/>
            <person name="Gu W."/>
            <person name="Yang Z."/>
            <person name="Xuan Z."/>
            <person name="Ryder O.A."/>
            <person name="Leung F.C."/>
            <person name="Zhou Y."/>
            <person name="Cao J."/>
            <person name="Sun X."/>
            <person name="Fu Y."/>
            <person name="Fang X."/>
            <person name="Guo X."/>
            <person name="Wang B."/>
            <person name="Hou R."/>
            <person name="Shen F."/>
            <person name="Mu B."/>
            <person name="Ni P."/>
            <person name="Lin R."/>
            <person name="Qian W."/>
            <person name="Wang G."/>
            <person name="Yu C."/>
            <person name="Nie W."/>
            <person name="Wang J."/>
            <person name="Wu Z."/>
            <person name="Liang H."/>
            <person name="Min J."/>
            <person name="Wu Q."/>
            <person name="Cheng S."/>
            <person name="Ruan J."/>
            <person name="Wang M."/>
            <person name="Shi Z."/>
            <person name="Wen M."/>
            <person name="Liu B."/>
            <person name="Ren X."/>
            <person name="Zheng H."/>
            <person name="Dong D."/>
            <person name="Cook K."/>
            <person name="Shan G."/>
            <person name="Zhang H."/>
            <person name="Kosiol C."/>
            <person name="Xie X."/>
            <person name="Lu Z."/>
            <person name="Zheng H."/>
            <person name="Li Y."/>
            <person name="Steiner C.C."/>
            <person name="Lam T.T."/>
            <person name="Lin S."/>
            <person name="Zhang Q."/>
            <person name="Li G."/>
            <person name="Tian J."/>
            <person name="Gong T."/>
            <person name="Liu H."/>
            <person name="Zhang D."/>
            <person name="Fang L."/>
            <person name="Ye C."/>
            <person name="Zhang J."/>
            <person name="Hu W."/>
            <person name="Xu A."/>
            <person name="Ren Y."/>
            <person name="Zhang G."/>
            <person name="Bruford M.W."/>
            <person name="Li Q."/>
            <person name="Ma L."/>
            <person name="Guo Y."/>
            <person name="An N."/>
            <person name="Hu Y."/>
            <person name="Zheng Y."/>
            <person name="Shi Y."/>
            <person name="Li Z."/>
            <person name="Liu Q."/>
            <person name="Chen Y."/>
            <person name="Zhao J."/>
            <person name="Qu N."/>
            <person name="Zhao S."/>
            <person name="Tian F."/>
            <person name="Wang X."/>
            <person name="Wang H."/>
            <person name="Xu L."/>
            <person name="Liu X."/>
            <person name="Vinar T."/>
            <person name="Wang Y."/>
            <person name="Lam T.W."/>
            <person name="Yiu S.M."/>
            <person name="Liu S."/>
            <person name="Zhang H."/>
            <person name="Li D."/>
            <person name="Huang Y."/>
            <person name="Wang X."/>
            <person name="Yang G."/>
            <person name="Jiang Z."/>
            <person name="Wang J."/>
            <person name="Qin N."/>
            <person name="Li L."/>
            <person name="Li J."/>
            <person name="Bolund L."/>
            <person name="Kristiansen K."/>
            <person name="Wong G.K."/>
            <person name="Olson M."/>
            <person name="Zhang X."/>
            <person name="Li S."/>
            <person name="Yang H."/>
            <person name="Wang J."/>
            <person name="Wang J."/>
        </authorList>
    </citation>
    <scope>NUCLEOTIDE SEQUENCE [LARGE SCALE GENOMIC DNA]</scope>
</reference>
<dbReference type="InterPro" id="IPR053723">
    <property type="entry name" value="Secretoglobin_Domain_sf"/>
</dbReference>
<keyword evidence="4 6" id="KW-0732">Signal</keyword>
<dbReference type="GO" id="GO:0005576">
    <property type="term" value="C:extracellular region"/>
    <property type="evidence" value="ECO:0007669"/>
    <property type="project" value="UniProtKB-SubCell"/>
</dbReference>
<evidence type="ECO:0000313" key="8">
    <source>
        <dbReference type="Proteomes" id="UP000008912"/>
    </source>
</evidence>